<keyword evidence="2" id="KW-1185">Reference proteome</keyword>
<reference evidence="1" key="1">
    <citation type="journal article" date="2021" name="Front. Microbiol.">
        <title>Comprehensive Comparative Genomics and Phenotyping of Methylobacterium Species.</title>
        <authorList>
            <person name="Alessa O."/>
            <person name="Ogura Y."/>
            <person name="Fujitani Y."/>
            <person name="Takami H."/>
            <person name="Hayashi T."/>
            <person name="Sahin N."/>
            <person name="Tani A."/>
        </authorList>
    </citation>
    <scope>NUCLEOTIDE SEQUENCE</scope>
    <source>
        <strain evidence="1">DSM 23674</strain>
    </source>
</reference>
<evidence type="ECO:0000313" key="1">
    <source>
        <dbReference type="EMBL" id="GJE57742.1"/>
    </source>
</evidence>
<sequence length="212" mass="23643">MPGNIPQESLSRSNQIHQLTGGYGQIAIDLTAEGWSPYLLVLKFRHLGGRRDNVMAQMHREAARAYDWILSRVWKHPHAASVRALRPRWILAPDVPVAKREKVGVRSDLPNGGLHLQGVAVMPPNSRLREGLDVHLTQEGGRYCPTGGPLLSLHATLIASDLDYVHTYNFKTLKRGRANFDDILLLPRSSAELQCQPQTASDPWQPLVVDRG</sequence>
<protein>
    <submittedName>
        <fullName evidence="1">Uncharacterized protein</fullName>
    </submittedName>
</protein>
<reference evidence="1" key="2">
    <citation type="submission" date="2021-08" db="EMBL/GenBank/DDBJ databases">
        <authorList>
            <person name="Tani A."/>
            <person name="Ola A."/>
            <person name="Ogura Y."/>
            <person name="Katsura K."/>
            <person name="Hayashi T."/>
        </authorList>
    </citation>
    <scope>NUCLEOTIDE SEQUENCE</scope>
    <source>
        <strain evidence="1">DSM 23674</strain>
    </source>
</reference>
<comment type="caution">
    <text evidence="1">The sequence shown here is derived from an EMBL/GenBank/DDBJ whole genome shotgun (WGS) entry which is preliminary data.</text>
</comment>
<dbReference type="EMBL" id="BPRA01000028">
    <property type="protein sequence ID" value="GJE57742.1"/>
    <property type="molecule type" value="Genomic_DNA"/>
</dbReference>
<name>A0ABQ4TUV5_9HYPH</name>
<proteinExistence type="predicted"/>
<dbReference type="RefSeq" id="WP_238232857.1">
    <property type="nucleotide sequence ID" value="NZ_BPRA01000028.1"/>
</dbReference>
<dbReference type="Proteomes" id="UP001055101">
    <property type="component" value="Unassembled WGS sequence"/>
</dbReference>
<gene>
    <name evidence="1" type="ORF">EKPJFOCH_4260</name>
</gene>
<accession>A0ABQ4TUV5</accession>
<organism evidence="1 2">
    <name type="scientific">Methylobacterium thuringiense</name>
    <dbReference type="NCBI Taxonomy" id="1003091"/>
    <lineage>
        <taxon>Bacteria</taxon>
        <taxon>Pseudomonadati</taxon>
        <taxon>Pseudomonadota</taxon>
        <taxon>Alphaproteobacteria</taxon>
        <taxon>Hyphomicrobiales</taxon>
        <taxon>Methylobacteriaceae</taxon>
        <taxon>Methylobacterium</taxon>
    </lineage>
</organism>
<evidence type="ECO:0000313" key="2">
    <source>
        <dbReference type="Proteomes" id="UP001055101"/>
    </source>
</evidence>